<dbReference type="Pfam" id="PF13416">
    <property type="entry name" value="SBP_bac_8"/>
    <property type="match status" value="1"/>
</dbReference>
<dbReference type="PANTHER" id="PTHR30061">
    <property type="entry name" value="MALTOSE-BINDING PERIPLASMIC PROTEIN"/>
    <property type="match status" value="1"/>
</dbReference>
<accession>A0A3L7A729</accession>
<sequence length="407" mass="42791">MDKKPRLPILAGLAIIPLALAGCSSESGTPGAGGSGNTLTIVDYYVNEPDQKFVLEALNTCAAELSVKINRTGVPSKDLMQKVLQMSSSKTLPDVLMLDNPNLQDIASTGGLAPLDQFGISTDGFAPGIIEAATYKDKVYGLAPTVNTLGLFVNKTLLDAAGLTPPTTWDELKTTAAALTEGDRYGLAFSANATHEGAWQFLPLLWTNGGSEDKIDSPEAAEALQLQVDLVNAGSASKSVVNWSQVDVKDQFMAGKAAMMINGPWQIPALDADPNLVWTTVQIPVNRAGQTSIAPLGGEVWTVPQTGNKTKQALAAKFIECITDDDNQLALATARYTIPTRTALADEYVASLPVMSTFTDQVATARSRTGLLGTGWPKTATQIHTGLQLALTGKATADEAFAKALAG</sequence>
<keyword evidence="2" id="KW-0813">Transport</keyword>
<organism evidence="5 6">
    <name type="scientific">Mycetocola tolaasinivorans</name>
    <dbReference type="NCBI Taxonomy" id="76635"/>
    <lineage>
        <taxon>Bacteria</taxon>
        <taxon>Bacillati</taxon>
        <taxon>Actinomycetota</taxon>
        <taxon>Actinomycetes</taxon>
        <taxon>Micrococcales</taxon>
        <taxon>Microbacteriaceae</taxon>
        <taxon>Mycetocola</taxon>
    </lineage>
</organism>
<dbReference type="AlphaFoldDB" id="A0A3L7A729"/>
<proteinExistence type="inferred from homology"/>
<evidence type="ECO:0000256" key="2">
    <source>
        <dbReference type="ARBA" id="ARBA00022448"/>
    </source>
</evidence>
<protein>
    <submittedName>
        <fullName evidence="5">Extracellular solute-binding protein</fullName>
    </submittedName>
</protein>
<dbReference type="InterPro" id="IPR006059">
    <property type="entry name" value="SBP"/>
</dbReference>
<dbReference type="OrthoDB" id="9780991at2"/>
<dbReference type="RefSeq" id="WP_121648429.1">
    <property type="nucleotide sequence ID" value="NZ_RCUX01000005.1"/>
</dbReference>
<evidence type="ECO:0000256" key="3">
    <source>
        <dbReference type="ARBA" id="ARBA00022729"/>
    </source>
</evidence>
<dbReference type="EMBL" id="RCUX01000005">
    <property type="protein sequence ID" value="RLP76146.1"/>
    <property type="molecule type" value="Genomic_DNA"/>
</dbReference>
<dbReference type="Proteomes" id="UP000272503">
    <property type="component" value="Unassembled WGS sequence"/>
</dbReference>
<dbReference type="GO" id="GO:0055052">
    <property type="term" value="C:ATP-binding cassette (ABC) transporter complex, substrate-binding subunit-containing"/>
    <property type="evidence" value="ECO:0007669"/>
    <property type="project" value="TreeGrafter"/>
</dbReference>
<evidence type="ECO:0000313" key="5">
    <source>
        <dbReference type="EMBL" id="RLP76146.1"/>
    </source>
</evidence>
<feature type="signal peptide" evidence="4">
    <location>
        <begin position="1"/>
        <end position="21"/>
    </location>
</feature>
<evidence type="ECO:0000256" key="1">
    <source>
        <dbReference type="ARBA" id="ARBA00008520"/>
    </source>
</evidence>
<dbReference type="PROSITE" id="PS51257">
    <property type="entry name" value="PROKAR_LIPOPROTEIN"/>
    <property type="match status" value="1"/>
</dbReference>
<evidence type="ECO:0000313" key="6">
    <source>
        <dbReference type="Proteomes" id="UP000272503"/>
    </source>
</evidence>
<comment type="similarity">
    <text evidence="1">Belongs to the bacterial solute-binding protein 1 family.</text>
</comment>
<gene>
    <name evidence="5" type="ORF">D9V32_08315</name>
</gene>
<comment type="caution">
    <text evidence="5">The sequence shown here is derived from an EMBL/GenBank/DDBJ whole genome shotgun (WGS) entry which is preliminary data.</text>
</comment>
<dbReference type="Gene3D" id="3.40.190.10">
    <property type="entry name" value="Periplasmic binding protein-like II"/>
    <property type="match status" value="2"/>
</dbReference>
<dbReference type="SUPFAM" id="SSF53850">
    <property type="entry name" value="Periplasmic binding protein-like II"/>
    <property type="match status" value="1"/>
</dbReference>
<evidence type="ECO:0000256" key="4">
    <source>
        <dbReference type="SAM" id="SignalP"/>
    </source>
</evidence>
<keyword evidence="3 4" id="KW-0732">Signal</keyword>
<dbReference type="GO" id="GO:1901982">
    <property type="term" value="F:maltose binding"/>
    <property type="evidence" value="ECO:0007669"/>
    <property type="project" value="TreeGrafter"/>
</dbReference>
<name>A0A3L7A729_9MICO</name>
<keyword evidence="6" id="KW-1185">Reference proteome</keyword>
<feature type="chain" id="PRO_5039013995" evidence="4">
    <location>
        <begin position="22"/>
        <end position="407"/>
    </location>
</feature>
<dbReference type="GO" id="GO:0015768">
    <property type="term" value="P:maltose transport"/>
    <property type="evidence" value="ECO:0007669"/>
    <property type="project" value="TreeGrafter"/>
</dbReference>
<dbReference type="PANTHER" id="PTHR30061:SF50">
    <property type="entry name" value="MALTOSE_MALTODEXTRIN-BINDING PERIPLASMIC PROTEIN"/>
    <property type="match status" value="1"/>
</dbReference>
<reference evidence="5 6" key="1">
    <citation type="submission" date="2018-10" db="EMBL/GenBank/DDBJ databases">
        <authorList>
            <person name="Li J."/>
        </authorList>
    </citation>
    <scope>NUCLEOTIDE SEQUENCE [LARGE SCALE GENOMIC DNA]</scope>
    <source>
        <strain evidence="5 6">IF 016277</strain>
    </source>
</reference>
<dbReference type="GO" id="GO:0042956">
    <property type="term" value="P:maltodextrin transmembrane transport"/>
    <property type="evidence" value="ECO:0007669"/>
    <property type="project" value="TreeGrafter"/>
</dbReference>